<dbReference type="InterPro" id="IPR003431">
    <property type="entry name" value="B-propeller_Phytase"/>
</dbReference>
<dbReference type="InterPro" id="IPR008963">
    <property type="entry name" value="Purple_acid_Pase-like_N"/>
</dbReference>
<gene>
    <name evidence="2" type="ORF">F6J89_23015</name>
</gene>
<dbReference type="InterPro" id="IPR011042">
    <property type="entry name" value="6-blade_b-propeller_TolB-like"/>
</dbReference>
<dbReference type="EMBL" id="JAAHFQ010000551">
    <property type="protein sequence ID" value="NER30414.1"/>
    <property type="molecule type" value="Genomic_DNA"/>
</dbReference>
<dbReference type="Pfam" id="PF16655">
    <property type="entry name" value="PhoD_N"/>
    <property type="match status" value="1"/>
</dbReference>
<dbReference type="Pfam" id="PF02333">
    <property type="entry name" value="Phytase"/>
    <property type="match status" value="1"/>
</dbReference>
<accession>A0A6B3NJW5</accession>
<proteinExistence type="predicted"/>
<dbReference type="SUPFAM" id="SSF50956">
    <property type="entry name" value="Thermostable phytase (3-phytase)"/>
    <property type="match status" value="1"/>
</dbReference>
<reference evidence="2" key="1">
    <citation type="submission" date="2019-11" db="EMBL/GenBank/DDBJ databases">
        <title>Genomic insights into an expanded diversity of filamentous marine cyanobacteria reveals the extraordinary biosynthetic potential of Moorea and Okeania.</title>
        <authorList>
            <person name="Ferreira Leao T."/>
            <person name="Wang M."/>
            <person name="Moss N."/>
            <person name="Da Silva R."/>
            <person name="Sanders J."/>
            <person name="Nurk S."/>
            <person name="Gurevich A."/>
            <person name="Humphrey G."/>
            <person name="Reher R."/>
            <person name="Zhu Q."/>
            <person name="Belda-Ferre P."/>
            <person name="Glukhov E."/>
            <person name="Rex R."/>
            <person name="Dorrestein P.C."/>
            <person name="Knight R."/>
            <person name="Pevzner P."/>
            <person name="Gerwick W.H."/>
            <person name="Gerwick L."/>
        </authorList>
    </citation>
    <scope>NUCLEOTIDE SEQUENCE</scope>
    <source>
        <strain evidence="2">SIO1C4</strain>
    </source>
</reference>
<sequence>MARSAQESPYLQVGECQGSNEYVGSRTIAASPTIDGTEDTDGIDIINVPLGEEFPLGLLVVQDGSNEPANVFQDPEDEEIQNFNANFKFVALEENPAFFPDFLPLEPSSFDPRNPQPNSLINGIASGDTTQDSTVLWARSTFAGVVTFEYSTDAEFSTIVSIATATVTDINAPVKVEIEGLQSGTEYYYRVTDAAGATEIGQFETSAELGEQTGLRFGVTGDWRGELNPYPAINNV</sequence>
<dbReference type="PROSITE" id="PS51662">
    <property type="entry name" value="BP_PHYTASE"/>
    <property type="match status" value="1"/>
</dbReference>
<dbReference type="PANTHER" id="PTHR43606:SF2">
    <property type="entry name" value="ALKALINE PHOSPHATASE FAMILY PROTEIN (AFU_ORTHOLOGUE AFUA_5G03860)"/>
    <property type="match status" value="1"/>
</dbReference>
<dbReference type="InterPro" id="IPR052900">
    <property type="entry name" value="Phospholipid_Metab_Enz"/>
</dbReference>
<dbReference type="Gene3D" id="2.120.10.30">
    <property type="entry name" value="TolB, C-terminal domain"/>
    <property type="match status" value="1"/>
</dbReference>
<dbReference type="GO" id="GO:0016158">
    <property type="term" value="F:inositol hexakisphosphate 3-phosphatase activity"/>
    <property type="evidence" value="ECO:0007669"/>
    <property type="project" value="InterPro"/>
</dbReference>
<dbReference type="SUPFAM" id="SSF49363">
    <property type="entry name" value="Purple acid phosphatase, N-terminal domain"/>
    <property type="match status" value="1"/>
</dbReference>
<dbReference type="GO" id="GO:0046872">
    <property type="term" value="F:metal ion binding"/>
    <property type="evidence" value="ECO:0007669"/>
    <property type="project" value="InterPro"/>
</dbReference>
<protein>
    <submittedName>
        <fullName evidence="2">Phytase</fullName>
    </submittedName>
</protein>
<dbReference type="Gene3D" id="2.60.40.380">
    <property type="entry name" value="Purple acid phosphatase-like, N-terminal"/>
    <property type="match status" value="1"/>
</dbReference>
<name>A0A6B3NJW5_9CYAN</name>
<evidence type="ECO:0000259" key="1">
    <source>
        <dbReference type="PROSITE" id="PS51662"/>
    </source>
</evidence>
<feature type="domain" description="BPP" evidence="1">
    <location>
        <begin position="1"/>
        <end position="99"/>
    </location>
</feature>
<comment type="caution">
    <text evidence="2">The sequence shown here is derived from an EMBL/GenBank/DDBJ whole genome shotgun (WGS) entry which is preliminary data.</text>
</comment>
<dbReference type="AlphaFoldDB" id="A0A6B3NJW5"/>
<dbReference type="PANTHER" id="PTHR43606">
    <property type="entry name" value="PHOSPHATASE, PUTATIVE (AFU_ORTHOLOGUE AFUA_6G08710)-RELATED"/>
    <property type="match status" value="1"/>
</dbReference>
<dbReference type="GO" id="GO:0003993">
    <property type="term" value="F:acid phosphatase activity"/>
    <property type="evidence" value="ECO:0007669"/>
    <property type="project" value="InterPro"/>
</dbReference>
<dbReference type="InterPro" id="IPR032093">
    <property type="entry name" value="PhoD_N"/>
</dbReference>
<organism evidence="2">
    <name type="scientific">Symploca sp. SIO1C4</name>
    <dbReference type="NCBI Taxonomy" id="2607765"/>
    <lineage>
        <taxon>Bacteria</taxon>
        <taxon>Bacillati</taxon>
        <taxon>Cyanobacteriota</taxon>
        <taxon>Cyanophyceae</taxon>
        <taxon>Coleofasciculales</taxon>
        <taxon>Coleofasciculaceae</taxon>
        <taxon>Symploca</taxon>
    </lineage>
</organism>
<evidence type="ECO:0000313" key="2">
    <source>
        <dbReference type="EMBL" id="NER30414.1"/>
    </source>
</evidence>